<organism evidence="2 3">
    <name type="scientific">Vibrio gazogenes</name>
    <dbReference type="NCBI Taxonomy" id="687"/>
    <lineage>
        <taxon>Bacteria</taxon>
        <taxon>Pseudomonadati</taxon>
        <taxon>Pseudomonadota</taxon>
        <taxon>Gammaproteobacteria</taxon>
        <taxon>Vibrionales</taxon>
        <taxon>Vibrionaceae</taxon>
        <taxon>Vibrio</taxon>
    </lineage>
</organism>
<dbReference type="AlphaFoldDB" id="A0A1Z2SCD0"/>
<protein>
    <recommendedName>
        <fullName evidence="4">DUF4149 domain-containing protein</fullName>
    </recommendedName>
</protein>
<dbReference type="KEGG" id="vga:BSQ33_03050"/>
<feature type="transmembrane region" description="Helical" evidence="1">
    <location>
        <begin position="81"/>
        <end position="101"/>
    </location>
</feature>
<keyword evidence="1" id="KW-0812">Transmembrane</keyword>
<feature type="transmembrane region" description="Helical" evidence="1">
    <location>
        <begin position="49"/>
        <end position="69"/>
    </location>
</feature>
<gene>
    <name evidence="2" type="ORF">BSQ33_03050</name>
</gene>
<sequence length="157" mass="17610">MKFFLIFIVAVVASASSFIVHVATVEWLPSWVSSQMERLSIQPSWDVRYIAGVTSLEYGIAAIALYYLGRNKLIGFGKFKASLVFSVLLMAIHGAFLRQPFMDYVVGNPIHVILVQNFFKWLVWLLMSFCVVFGFEFVIKVACANKSIQPTANSSAD</sequence>
<keyword evidence="1" id="KW-1133">Transmembrane helix</keyword>
<dbReference type="Proteomes" id="UP000196708">
    <property type="component" value="Chromosome 1"/>
</dbReference>
<keyword evidence="1" id="KW-0472">Membrane</keyword>
<evidence type="ECO:0000313" key="3">
    <source>
        <dbReference type="Proteomes" id="UP000196708"/>
    </source>
</evidence>
<dbReference type="OrthoDB" id="5873043at2"/>
<evidence type="ECO:0000313" key="2">
    <source>
        <dbReference type="EMBL" id="ASA54805.1"/>
    </source>
</evidence>
<accession>A0A1Z2SCD0</accession>
<feature type="transmembrane region" description="Helical" evidence="1">
    <location>
        <begin position="121"/>
        <end position="139"/>
    </location>
</feature>
<evidence type="ECO:0008006" key="4">
    <source>
        <dbReference type="Google" id="ProtNLM"/>
    </source>
</evidence>
<proteinExistence type="predicted"/>
<name>A0A1Z2SCD0_VIBGA</name>
<evidence type="ECO:0000256" key="1">
    <source>
        <dbReference type="SAM" id="Phobius"/>
    </source>
</evidence>
<reference evidence="2 3" key="1">
    <citation type="submission" date="2016-12" db="EMBL/GenBank/DDBJ databases">
        <authorList>
            <person name="Song W.-J."/>
            <person name="Kurnit D.M."/>
        </authorList>
    </citation>
    <scope>NUCLEOTIDE SEQUENCE [LARGE SCALE GENOMIC DNA]</scope>
    <source>
        <strain evidence="2 3">ATCC 43942</strain>
    </source>
</reference>
<dbReference type="EMBL" id="CP018835">
    <property type="protein sequence ID" value="ASA54805.1"/>
    <property type="molecule type" value="Genomic_DNA"/>
</dbReference>
<dbReference type="RefSeq" id="WP_088133225.1">
    <property type="nucleotide sequence ID" value="NZ_CP018835.1"/>
</dbReference>